<sequence>MNAGRAKEILESMEMVQVSYQGEPIIIQRVDERTKMARVFFRKNPREEMNVPTLNLIEE</sequence>
<proteinExistence type="evidence at transcript level"/>
<dbReference type="GO" id="GO:0030436">
    <property type="term" value="P:asexual sporulation"/>
    <property type="evidence" value="ECO:0007669"/>
    <property type="project" value="UniProtKB-UniRule"/>
</dbReference>
<evidence type="ECO:0000313" key="6">
    <source>
        <dbReference type="Proteomes" id="UP000295689"/>
    </source>
</evidence>
<dbReference type="NCBIfam" id="TIGR02861">
    <property type="entry name" value="SASP_H"/>
    <property type="match status" value="1"/>
</dbReference>
<keyword evidence="3 4" id="KW-0749">Sporulation</keyword>
<dbReference type="GO" id="GO:0042601">
    <property type="term" value="C:endospore-forming forespore"/>
    <property type="evidence" value="ECO:0007669"/>
    <property type="project" value="InterPro"/>
</dbReference>
<evidence type="ECO:0000256" key="2">
    <source>
        <dbReference type="ARBA" id="ARBA00006573"/>
    </source>
</evidence>
<dbReference type="InterPro" id="IPR012610">
    <property type="entry name" value="SASP_SspH"/>
</dbReference>
<evidence type="ECO:0000313" key="5">
    <source>
        <dbReference type="EMBL" id="TCN28038.1"/>
    </source>
</evidence>
<dbReference type="EMBL" id="SLVV01000001">
    <property type="protein sequence ID" value="TCN28038.1"/>
    <property type="molecule type" value="Genomic_DNA"/>
</dbReference>
<comment type="caution">
    <text evidence="5">The sequence shown here is derived from an EMBL/GenBank/DDBJ whole genome shotgun (WGS) entry which is preliminary data.</text>
</comment>
<dbReference type="OrthoDB" id="1683648at2"/>
<evidence type="ECO:0000256" key="3">
    <source>
        <dbReference type="ARBA" id="ARBA00022969"/>
    </source>
</evidence>
<dbReference type="RefSeq" id="WP_121609743.1">
    <property type="nucleotide sequence ID" value="NZ_CP033044.1"/>
</dbReference>
<comment type="similarity">
    <text evidence="2 4">Belongs to the SspH family.</text>
</comment>
<comment type="subcellular location">
    <subcellularLocation>
        <location evidence="1 4">Spore core</location>
    </subcellularLocation>
</comment>
<gene>
    <name evidence="4" type="primary">sspH</name>
    <name evidence="5" type="ORF">EV146_101369</name>
</gene>
<comment type="induction">
    <text evidence="4">Expressed only in the forespore compartment of sporulating cells.</text>
</comment>
<dbReference type="HAMAP" id="MF_00667">
    <property type="entry name" value="SspH"/>
    <property type="match status" value="1"/>
</dbReference>
<accession>A0A4R2BLA4</accession>
<reference evidence="5 6" key="1">
    <citation type="journal article" date="2015" name="Stand. Genomic Sci.">
        <title>Genomic Encyclopedia of Bacterial and Archaeal Type Strains, Phase III: the genomes of soil and plant-associated and newly described type strains.</title>
        <authorList>
            <person name="Whitman W.B."/>
            <person name="Woyke T."/>
            <person name="Klenk H.P."/>
            <person name="Zhou Y."/>
            <person name="Lilburn T.G."/>
            <person name="Beck B.J."/>
            <person name="De Vos P."/>
            <person name="Vandamme P."/>
            <person name="Eisen J.A."/>
            <person name="Garrity G."/>
            <person name="Hugenholtz P."/>
            <person name="Kyrpides N.C."/>
        </authorList>
    </citation>
    <scope>NUCLEOTIDE SEQUENCE [LARGE SCALE GENOMIC DNA]</scope>
    <source>
        <strain evidence="5 6">CV53</strain>
    </source>
</reference>
<keyword evidence="6" id="KW-1185">Reference proteome</keyword>
<evidence type="ECO:0000256" key="4">
    <source>
        <dbReference type="HAMAP-Rule" id="MF_00667"/>
    </source>
</evidence>
<name>A0A4R2BLA4_9BACI</name>
<dbReference type="GO" id="GO:0030435">
    <property type="term" value="P:sporulation resulting in formation of a cellular spore"/>
    <property type="evidence" value="ECO:0007669"/>
    <property type="project" value="UniProtKB-KW"/>
</dbReference>
<dbReference type="Proteomes" id="UP000295689">
    <property type="component" value="Unassembled WGS sequence"/>
</dbReference>
<protein>
    <recommendedName>
        <fullName evidence="4">Small, acid-soluble spore protein H</fullName>
        <shortName evidence="4">SASP H</shortName>
    </recommendedName>
</protein>
<dbReference type="AlphaFoldDB" id="A0A4R2BLA4"/>
<organism evidence="5 6">
    <name type="scientific">Mesobacillus foraminis</name>
    <dbReference type="NCBI Taxonomy" id="279826"/>
    <lineage>
        <taxon>Bacteria</taxon>
        <taxon>Bacillati</taxon>
        <taxon>Bacillota</taxon>
        <taxon>Bacilli</taxon>
        <taxon>Bacillales</taxon>
        <taxon>Bacillaceae</taxon>
        <taxon>Mesobacillus</taxon>
    </lineage>
</organism>
<evidence type="ECO:0000256" key="1">
    <source>
        <dbReference type="ARBA" id="ARBA00004288"/>
    </source>
</evidence>
<dbReference type="Pfam" id="PF08141">
    <property type="entry name" value="SspH"/>
    <property type="match status" value="1"/>
</dbReference>